<dbReference type="InterPro" id="IPR036249">
    <property type="entry name" value="Thioredoxin-like_sf"/>
</dbReference>
<evidence type="ECO:0000256" key="2">
    <source>
        <dbReference type="ARBA" id="ARBA00022714"/>
    </source>
</evidence>
<keyword evidence="5 7" id="KW-0411">Iron-sulfur</keyword>
<evidence type="ECO:0000313" key="8">
    <source>
        <dbReference type="EMBL" id="SPF42811.1"/>
    </source>
</evidence>
<dbReference type="Proteomes" id="UP000238701">
    <property type="component" value="Unassembled WGS sequence"/>
</dbReference>
<dbReference type="Gene3D" id="3.40.30.10">
    <property type="entry name" value="Glutaredoxin"/>
    <property type="match status" value="1"/>
</dbReference>
<organism evidence="8 9">
    <name type="scientific">Candidatus Sulfotelmatobacter kueseliae</name>
    <dbReference type="NCBI Taxonomy" id="2042962"/>
    <lineage>
        <taxon>Bacteria</taxon>
        <taxon>Pseudomonadati</taxon>
        <taxon>Acidobacteriota</taxon>
        <taxon>Terriglobia</taxon>
        <taxon>Terriglobales</taxon>
        <taxon>Candidatus Korobacteraceae</taxon>
        <taxon>Candidatus Sulfotelmatobacter</taxon>
    </lineage>
</organism>
<comment type="cofactor">
    <cofactor evidence="7">
        <name>[2Fe-2S] cluster</name>
        <dbReference type="ChEBI" id="CHEBI:190135"/>
    </cofactor>
    <text evidence="7">Binds 1 [2Fe-2S] cluster.</text>
</comment>
<keyword evidence="3 7" id="KW-0479">Metal-binding</keyword>
<dbReference type="InterPro" id="IPR002023">
    <property type="entry name" value="NuoE-like"/>
</dbReference>
<dbReference type="CDD" id="cd03064">
    <property type="entry name" value="TRX_Fd_NuoE"/>
    <property type="match status" value="1"/>
</dbReference>
<name>A0A2U3KT20_9BACT</name>
<dbReference type="InterPro" id="IPR028431">
    <property type="entry name" value="NADP_DH_HndA-like"/>
</dbReference>
<dbReference type="InterPro" id="IPR042128">
    <property type="entry name" value="NuoE_dom"/>
</dbReference>
<dbReference type="GO" id="GO:0016491">
    <property type="term" value="F:oxidoreductase activity"/>
    <property type="evidence" value="ECO:0007669"/>
    <property type="project" value="InterPro"/>
</dbReference>
<dbReference type="GO" id="GO:0003677">
    <property type="term" value="F:DNA binding"/>
    <property type="evidence" value="ECO:0007669"/>
    <property type="project" value="UniProtKB-KW"/>
</dbReference>
<reference evidence="9" key="1">
    <citation type="submission" date="2018-02" db="EMBL/GenBank/DDBJ databases">
        <authorList>
            <person name="Hausmann B."/>
        </authorList>
    </citation>
    <scope>NUCLEOTIDE SEQUENCE [LARGE SCALE GENOMIC DNA]</scope>
    <source>
        <strain evidence="9">Peat soil MAG SbA1</strain>
    </source>
</reference>
<keyword evidence="4 7" id="KW-0408">Iron</keyword>
<dbReference type="Gene3D" id="1.10.10.1590">
    <property type="entry name" value="NADH-quinone oxidoreductase subunit E"/>
    <property type="match status" value="1"/>
</dbReference>
<dbReference type="OrthoDB" id="9807941at2"/>
<evidence type="ECO:0000313" key="9">
    <source>
        <dbReference type="Proteomes" id="UP000238701"/>
    </source>
</evidence>
<dbReference type="GO" id="GO:0051537">
    <property type="term" value="F:2 iron, 2 sulfur cluster binding"/>
    <property type="evidence" value="ECO:0007669"/>
    <property type="project" value="UniProtKB-KW"/>
</dbReference>
<accession>A0A2U3KT20</accession>
<dbReference type="AlphaFoldDB" id="A0A2U3KT20"/>
<evidence type="ECO:0000256" key="3">
    <source>
        <dbReference type="ARBA" id="ARBA00022723"/>
    </source>
</evidence>
<evidence type="ECO:0000256" key="6">
    <source>
        <dbReference type="ARBA" id="ARBA00034078"/>
    </source>
</evidence>
<feature type="binding site" evidence="7">
    <location>
        <position position="94"/>
    </location>
    <ligand>
        <name>[2Fe-2S] cluster</name>
        <dbReference type="ChEBI" id="CHEBI:190135"/>
    </ligand>
</feature>
<dbReference type="PANTHER" id="PTHR43342:SF2">
    <property type="entry name" value="POTENTIAL NAD-REDUCING HYDROGENASE SUBUNIT"/>
    <property type="match status" value="1"/>
</dbReference>
<evidence type="ECO:0000256" key="7">
    <source>
        <dbReference type="PIRSR" id="PIRSR000216-1"/>
    </source>
</evidence>
<feature type="binding site" evidence="7">
    <location>
        <position position="89"/>
    </location>
    <ligand>
        <name>[2Fe-2S] cluster</name>
        <dbReference type="ChEBI" id="CHEBI:190135"/>
    </ligand>
</feature>
<feature type="binding site" evidence="7">
    <location>
        <position position="143"/>
    </location>
    <ligand>
        <name>[2Fe-2S] cluster</name>
        <dbReference type="ChEBI" id="CHEBI:190135"/>
    </ligand>
</feature>
<comment type="cofactor">
    <cofactor evidence="6">
        <name>[2Fe-2S] cluster</name>
        <dbReference type="ChEBI" id="CHEBI:190135"/>
    </cofactor>
</comment>
<protein>
    <submittedName>
        <fullName evidence="8">NAD-reducing hydrogenase subunit HoxE</fullName>
    </submittedName>
</protein>
<dbReference type="GO" id="GO:0046872">
    <property type="term" value="F:metal ion binding"/>
    <property type="evidence" value="ECO:0007669"/>
    <property type="project" value="UniProtKB-KW"/>
</dbReference>
<feature type="binding site" evidence="7">
    <location>
        <position position="147"/>
    </location>
    <ligand>
        <name>[2Fe-2S] cluster</name>
        <dbReference type="ChEBI" id="CHEBI:190135"/>
    </ligand>
</feature>
<dbReference type="Pfam" id="PF01257">
    <property type="entry name" value="2Fe-2S_thioredx"/>
    <property type="match status" value="1"/>
</dbReference>
<dbReference type="PIRSF" id="PIRSF000216">
    <property type="entry name" value="NADH_DH_24kDa"/>
    <property type="match status" value="1"/>
</dbReference>
<keyword evidence="8" id="KW-0371">Homeobox</keyword>
<comment type="similarity">
    <text evidence="1">Belongs to the complex I 24 kDa subunit family.</text>
</comment>
<keyword evidence="2 7" id="KW-0001">2Fe-2S</keyword>
<dbReference type="InterPro" id="IPR041921">
    <property type="entry name" value="NuoE_N"/>
</dbReference>
<gene>
    <name evidence="8" type="primary">hoxE</name>
    <name evidence="8" type="ORF">SBA1_470034</name>
</gene>
<evidence type="ECO:0000256" key="1">
    <source>
        <dbReference type="ARBA" id="ARBA00010643"/>
    </source>
</evidence>
<sequence length="179" mass="19632">MSTPLQVHLPTDEQAFIDKLVAESTGRPGALLGILEAVQERNPHKYLPVETLRYIAVKTRTPFSRIYSVATFYALFNLQPQGEHTICICRGTACHTRGSRNLLQGARLDLGLGLEDDESNGNEADKLVLTTPDGKFTVRTVACFGQCAMAPVVEVNHRICGHATERTVQREIATIQGGE</sequence>
<dbReference type="SUPFAM" id="SSF52833">
    <property type="entry name" value="Thioredoxin-like"/>
    <property type="match status" value="1"/>
</dbReference>
<evidence type="ECO:0000256" key="5">
    <source>
        <dbReference type="ARBA" id="ARBA00023014"/>
    </source>
</evidence>
<dbReference type="EMBL" id="OMOD01000141">
    <property type="protein sequence ID" value="SPF42811.1"/>
    <property type="molecule type" value="Genomic_DNA"/>
</dbReference>
<evidence type="ECO:0000256" key="4">
    <source>
        <dbReference type="ARBA" id="ARBA00023004"/>
    </source>
</evidence>
<dbReference type="PANTHER" id="PTHR43342">
    <property type="entry name" value="NADH-QUINONE OXIDOREDUCTASE, E SUBUNIT"/>
    <property type="match status" value="1"/>
</dbReference>
<proteinExistence type="inferred from homology"/>